<comment type="cofactor">
    <cofactor evidence="1">
        <name>Zn(2+)</name>
        <dbReference type="ChEBI" id="CHEBI:29105"/>
    </cofactor>
</comment>
<accession>A0ABW1XPX7</accession>
<dbReference type="InterPro" id="IPR001279">
    <property type="entry name" value="Metallo-B-lactamas"/>
</dbReference>
<evidence type="ECO:0000313" key="6">
    <source>
        <dbReference type="EMBL" id="MFC6440810.1"/>
    </source>
</evidence>
<dbReference type="InterPro" id="IPR051453">
    <property type="entry name" value="MBL_Glyoxalase_II"/>
</dbReference>
<dbReference type="RefSeq" id="WP_131259723.1">
    <property type="nucleotide sequence ID" value="NZ_JBHSUS010000001.1"/>
</dbReference>
<dbReference type="PANTHER" id="PTHR46233:SF3">
    <property type="entry name" value="HYDROXYACYLGLUTATHIONE HYDROLASE GLOC"/>
    <property type="match status" value="1"/>
</dbReference>
<reference evidence="7" key="1">
    <citation type="journal article" date="2019" name="Int. J. Syst. Evol. Microbiol.">
        <title>The Global Catalogue of Microorganisms (GCM) 10K type strain sequencing project: providing services to taxonomists for standard genome sequencing and annotation.</title>
        <authorList>
            <consortium name="The Broad Institute Genomics Platform"/>
            <consortium name="The Broad Institute Genome Sequencing Center for Infectious Disease"/>
            <person name="Wu L."/>
            <person name="Ma J."/>
        </authorList>
    </citation>
    <scope>NUCLEOTIDE SEQUENCE [LARGE SCALE GENOMIC DNA]</scope>
    <source>
        <strain evidence="7">CGMCC 1.16031</strain>
    </source>
</reference>
<keyword evidence="4" id="KW-0862">Zinc</keyword>
<evidence type="ECO:0000256" key="3">
    <source>
        <dbReference type="ARBA" id="ARBA00022801"/>
    </source>
</evidence>
<keyword evidence="3" id="KW-0378">Hydrolase</keyword>
<keyword evidence="7" id="KW-1185">Reference proteome</keyword>
<dbReference type="SUPFAM" id="SSF56281">
    <property type="entry name" value="Metallo-hydrolase/oxidoreductase"/>
    <property type="match status" value="1"/>
</dbReference>
<gene>
    <name evidence="6" type="ORF">ACFP85_11710</name>
</gene>
<name>A0ABW1XPX7_9ALTE</name>
<proteinExistence type="predicted"/>
<dbReference type="EMBL" id="JBHSUS010000001">
    <property type="protein sequence ID" value="MFC6440810.1"/>
    <property type="molecule type" value="Genomic_DNA"/>
</dbReference>
<comment type="caution">
    <text evidence="6">The sequence shown here is derived from an EMBL/GenBank/DDBJ whole genome shotgun (WGS) entry which is preliminary data.</text>
</comment>
<dbReference type="CDD" id="cd07737">
    <property type="entry name" value="YcbL-like_MBL-fold"/>
    <property type="match status" value="1"/>
</dbReference>
<evidence type="ECO:0000256" key="4">
    <source>
        <dbReference type="ARBA" id="ARBA00022833"/>
    </source>
</evidence>
<evidence type="ECO:0000313" key="7">
    <source>
        <dbReference type="Proteomes" id="UP001596364"/>
    </source>
</evidence>
<dbReference type="SMART" id="SM00849">
    <property type="entry name" value="Lactamase_B"/>
    <property type="match status" value="1"/>
</dbReference>
<evidence type="ECO:0000256" key="1">
    <source>
        <dbReference type="ARBA" id="ARBA00001947"/>
    </source>
</evidence>
<keyword evidence="2" id="KW-0479">Metal-binding</keyword>
<feature type="domain" description="Metallo-beta-lactamase" evidence="5">
    <location>
        <begin position="12"/>
        <end position="192"/>
    </location>
</feature>
<dbReference type="Pfam" id="PF00753">
    <property type="entry name" value="Lactamase_B"/>
    <property type="match status" value="1"/>
</dbReference>
<dbReference type="Gene3D" id="3.60.15.10">
    <property type="entry name" value="Ribonuclease Z/Hydroxyacylglutathione hydrolase-like"/>
    <property type="match status" value="1"/>
</dbReference>
<dbReference type="Proteomes" id="UP001596364">
    <property type="component" value="Unassembled WGS sequence"/>
</dbReference>
<evidence type="ECO:0000256" key="2">
    <source>
        <dbReference type="ARBA" id="ARBA00022723"/>
    </source>
</evidence>
<protein>
    <submittedName>
        <fullName evidence="6">MBL fold metallo-hydrolase</fullName>
    </submittedName>
</protein>
<evidence type="ECO:0000259" key="5">
    <source>
        <dbReference type="SMART" id="SM00849"/>
    </source>
</evidence>
<dbReference type="PANTHER" id="PTHR46233">
    <property type="entry name" value="HYDROXYACYLGLUTATHIONE HYDROLASE GLOC"/>
    <property type="match status" value="1"/>
</dbReference>
<dbReference type="InterPro" id="IPR036866">
    <property type="entry name" value="RibonucZ/Hydroxyglut_hydro"/>
</dbReference>
<sequence>MKIQVIPVTPFAQNCSFIWDEKSATGALVDPGGDLDKIRAAVDAKGVNITQIILTHGHLDHVGATVAAAEFYQCPIIGPHKDDEFWLQMLPQQSQMFGFPPAHAFTPQHYLEEGDNIQLGEITLQVIHCPGHTPGHVVLFDPASKQLIVGDVLFAGSIGRTDFPRGNSEQLISSIRNKLFTLGDDVVVYPGHGPTTTIGAEKHSNPFVADHRFG</sequence>
<organism evidence="6 7">
    <name type="scientific">Pseudobowmanella zhangzhouensis</name>
    <dbReference type="NCBI Taxonomy" id="1537679"/>
    <lineage>
        <taxon>Bacteria</taxon>
        <taxon>Pseudomonadati</taxon>
        <taxon>Pseudomonadota</taxon>
        <taxon>Gammaproteobacteria</taxon>
        <taxon>Alteromonadales</taxon>
        <taxon>Alteromonadaceae</taxon>
    </lineage>
</organism>